<proteinExistence type="predicted"/>
<dbReference type="Proteomes" id="UP000325315">
    <property type="component" value="Unassembled WGS sequence"/>
</dbReference>
<keyword evidence="1" id="KW-0808">Transferase</keyword>
<protein>
    <submittedName>
        <fullName evidence="1">Reverse transcriptase</fullName>
    </submittedName>
</protein>
<name>A0A5B6X0J6_9ROSI</name>
<dbReference type="GO" id="GO:0003964">
    <property type="term" value="F:RNA-directed DNA polymerase activity"/>
    <property type="evidence" value="ECO:0007669"/>
    <property type="project" value="UniProtKB-KW"/>
</dbReference>
<dbReference type="SUPFAM" id="SSF56672">
    <property type="entry name" value="DNA/RNA polymerases"/>
    <property type="match status" value="1"/>
</dbReference>
<keyword evidence="1" id="KW-0695">RNA-directed DNA polymerase</keyword>
<organism evidence="1 2">
    <name type="scientific">Gossypium australe</name>
    <dbReference type="NCBI Taxonomy" id="47621"/>
    <lineage>
        <taxon>Eukaryota</taxon>
        <taxon>Viridiplantae</taxon>
        <taxon>Streptophyta</taxon>
        <taxon>Embryophyta</taxon>
        <taxon>Tracheophyta</taxon>
        <taxon>Spermatophyta</taxon>
        <taxon>Magnoliopsida</taxon>
        <taxon>eudicotyledons</taxon>
        <taxon>Gunneridae</taxon>
        <taxon>Pentapetalae</taxon>
        <taxon>rosids</taxon>
        <taxon>malvids</taxon>
        <taxon>Malvales</taxon>
        <taxon>Malvaceae</taxon>
        <taxon>Malvoideae</taxon>
        <taxon>Gossypium</taxon>
    </lineage>
</organism>
<gene>
    <name evidence="1" type="ORF">EPI10_031045</name>
</gene>
<keyword evidence="1" id="KW-0548">Nucleotidyltransferase</keyword>
<comment type="caution">
    <text evidence="1">The sequence shown here is derived from an EMBL/GenBank/DDBJ whole genome shotgun (WGS) entry which is preliminary data.</text>
</comment>
<dbReference type="OrthoDB" id="1741601at2759"/>
<evidence type="ECO:0000313" key="2">
    <source>
        <dbReference type="Proteomes" id="UP000325315"/>
    </source>
</evidence>
<keyword evidence="2" id="KW-1185">Reference proteome</keyword>
<dbReference type="InterPro" id="IPR043502">
    <property type="entry name" value="DNA/RNA_pol_sf"/>
</dbReference>
<dbReference type="EMBL" id="SMMG02000001">
    <property type="protein sequence ID" value="KAA3487206.1"/>
    <property type="molecule type" value="Genomic_DNA"/>
</dbReference>
<accession>A0A5B6X0J6</accession>
<reference evidence="2" key="1">
    <citation type="journal article" date="2019" name="Plant Biotechnol. J.">
        <title>Genome sequencing of the Australian wild diploid species Gossypium australe highlights disease resistance and delayed gland morphogenesis.</title>
        <authorList>
            <person name="Cai Y."/>
            <person name="Cai X."/>
            <person name="Wang Q."/>
            <person name="Wang P."/>
            <person name="Zhang Y."/>
            <person name="Cai C."/>
            <person name="Xu Y."/>
            <person name="Wang K."/>
            <person name="Zhou Z."/>
            <person name="Wang C."/>
            <person name="Geng S."/>
            <person name="Li B."/>
            <person name="Dong Q."/>
            <person name="Hou Y."/>
            <person name="Wang H."/>
            <person name="Ai P."/>
            <person name="Liu Z."/>
            <person name="Yi F."/>
            <person name="Sun M."/>
            <person name="An G."/>
            <person name="Cheng J."/>
            <person name="Zhang Y."/>
            <person name="Shi Q."/>
            <person name="Xie Y."/>
            <person name="Shi X."/>
            <person name="Chang Y."/>
            <person name="Huang F."/>
            <person name="Chen Y."/>
            <person name="Hong S."/>
            <person name="Mi L."/>
            <person name="Sun Q."/>
            <person name="Zhang L."/>
            <person name="Zhou B."/>
            <person name="Peng R."/>
            <person name="Zhang X."/>
            <person name="Liu F."/>
        </authorList>
    </citation>
    <scope>NUCLEOTIDE SEQUENCE [LARGE SCALE GENOMIC DNA]</scope>
    <source>
        <strain evidence="2">cv. PA1801</strain>
    </source>
</reference>
<dbReference type="AlphaFoldDB" id="A0A5B6X0J6"/>
<sequence length="154" mass="18345">MDDFRKTLEDFSLVDKGYSRAWFTWEMGNLLDTNIRERLDRSVANTDWMNLEEELYLALKVLTAWESLVKRTNLKGYLALKLDMSKTYDHVEWGFLRRIMLKKIFDARLIDLIIRCIFTTSYKVIMNDEEEEVFHRSRGLSQGDPLSLYLSFVL</sequence>
<evidence type="ECO:0000313" key="1">
    <source>
        <dbReference type="EMBL" id="KAA3487206.1"/>
    </source>
</evidence>